<reference evidence="6" key="1">
    <citation type="journal article" date="2020" name="Fungal Divers.">
        <title>Resolving the Mortierellaceae phylogeny through synthesis of multi-gene phylogenetics and phylogenomics.</title>
        <authorList>
            <person name="Vandepol N."/>
            <person name="Liber J."/>
            <person name="Desiro A."/>
            <person name="Na H."/>
            <person name="Kennedy M."/>
            <person name="Barry K."/>
            <person name="Grigoriev I.V."/>
            <person name="Miller A.N."/>
            <person name="O'Donnell K."/>
            <person name="Stajich J.E."/>
            <person name="Bonito G."/>
        </authorList>
    </citation>
    <scope>NUCLEOTIDE SEQUENCE</scope>
    <source>
        <strain evidence="6">MES-2147</strain>
    </source>
</reference>
<protein>
    <recommendedName>
        <fullName evidence="5">Crinkler effector protein N-terminal domain-containing protein</fullName>
    </recommendedName>
</protein>
<feature type="region of interest" description="Disordered" evidence="4">
    <location>
        <begin position="447"/>
        <end position="470"/>
    </location>
</feature>
<evidence type="ECO:0000313" key="7">
    <source>
        <dbReference type="Proteomes" id="UP000749646"/>
    </source>
</evidence>
<dbReference type="Proteomes" id="UP000749646">
    <property type="component" value="Unassembled WGS sequence"/>
</dbReference>
<evidence type="ECO:0000256" key="1">
    <source>
        <dbReference type="ARBA" id="ARBA00004340"/>
    </source>
</evidence>
<sequence>MADLTLYCLVDGEPTSRAFPVKIAAAKTVGQLKEAIRAEKSPEFDDIAADRLTLWKVSIPSTPVRQITLSGLNETDVKMELTPTDELSEHIKKKSLPKKAVHIIVQRPPQDQLTKSTSVSLGIIEKRGGEKICRYMADTETATLEGLQELLRQHFEQFQSDEDLQIFVYMPGNSLPAKLTTDNQLQSMLEIAMKEGWKTLAISLDSPAKSFSKYTWNEVVSQYGIRESPGLIPSFDIQPRSLAGDEREVLEHIVKDCTHKKNAYVFDRYASELTRSSIVDTFMVGAMHFHKSDMFLTQQQQMSGMRGHGPVDFAVVDRVYQNHVLGVTVVKTDQEFVQGLAQNIVQLDVAVQQKKRKWTEDDDDTGERQPVRFKSHGIVTDSYNWTLLECTLDEEDTVTYRAKDIPVSFDENLRGRKDLRDGCKEIYSYVLSLFDLMKNEIVNRSSYNSPVVSRSSSAASKRRATRTARA</sequence>
<organism evidence="6 7">
    <name type="scientific">Modicella reniformis</name>
    <dbReference type="NCBI Taxonomy" id="1440133"/>
    <lineage>
        <taxon>Eukaryota</taxon>
        <taxon>Fungi</taxon>
        <taxon>Fungi incertae sedis</taxon>
        <taxon>Mucoromycota</taxon>
        <taxon>Mortierellomycotina</taxon>
        <taxon>Mortierellomycetes</taxon>
        <taxon>Mortierellales</taxon>
        <taxon>Mortierellaceae</taxon>
        <taxon>Modicella</taxon>
    </lineage>
</organism>
<name>A0A9P6J4R9_9FUNG</name>
<gene>
    <name evidence="6" type="ORF">BGZ65_008103</name>
</gene>
<dbReference type="AlphaFoldDB" id="A0A9P6J4R9"/>
<proteinExistence type="predicted"/>
<dbReference type="OrthoDB" id="2414517at2759"/>
<dbReference type="InterPro" id="IPR045379">
    <property type="entry name" value="Crinkler_N"/>
</dbReference>
<dbReference type="GO" id="GO:0043657">
    <property type="term" value="C:host cell"/>
    <property type="evidence" value="ECO:0007669"/>
    <property type="project" value="UniProtKB-SubCell"/>
</dbReference>
<dbReference type="Pfam" id="PF20147">
    <property type="entry name" value="Crinkler"/>
    <property type="match status" value="1"/>
</dbReference>
<evidence type="ECO:0000313" key="6">
    <source>
        <dbReference type="EMBL" id="KAF9962758.1"/>
    </source>
</evidence>
<evidence type="ECO:0000256" key="3">
    <source>
        <dbReference type="ARBA" id="ARBA00022525"/>
    </source>
</evidence>
<evidence type="ECO:0000256" key="2">
    <source>
        <dbReference type="ARBA" id="ARBA00004613"/>
    </source>
</evidence>
<comment type="caution">
    <text evidence="6">The sequence shown here is derived from an EMBL/GenBank/DDBJ whole genome shotgun (WGS) entry which is preliminary data.</text>
</comment>
<dbReference type="EMBL" id="JAAAHW010006358">
    <property type="protein sequence ID" value="KAF9962758.1"/>
    <property type="molecule type" value="Genomic_DNA"/>
</dbReference>
<feature type="domain" description="Crinkler effector protein N-terminal" evidence="5">
    <location>
        <begin position="4"/>
        <end position="106"/>
    </location>
</feature>
<comment type="subcellular location">
    <subcellularLocation>
        <location evidence="1">Host cell</location>
    </subcellularLocation>
    <subcellularLocation>
        <location evidence="2">Secreted</location>
    </subcellularLocation>
</comment>
<keyword evidence="3" id="KW-0964">Secreted</keyword>
<keyword evidence="7" id="KW-1185">Reference proteome</keyword>
<dbReference type="GO" id="GO:0005576">
    <property type="term" value="C:extracellular region"/>
    <property type="evidence" value="ECO:0007669"/>
    <property type="project" value="UniProtKB-SubCell"/>
</dbReference>
<accession>A0A9P6J4R9</accession>
<evidence type="ECO:0000259" key="5">
    <source>
        <dbReference type="Pfam" id="PF20147"/>
    </source>
</evidence>
<feature type="compositionally biased region" description="Basic residues" evidence="4">
    <location>
        <begin position="460"/>
        <end position="470"/>
    </location>
</feature>
<evidence type="ECO:0000256" key="4">
    <source>
        <dbReference type="SAM" id="MobiDB-lite"/>
    </source>
</evidence>